<evidence type="ECO:0000259" key="2">
    <source>
        <dbReference type="SMART" id="SM00894"/>
    </source>
</evidence>
<proteinExistence type="predicted"/>
<gene>
    <name evidence="3" type="ORF">METZ01_LOCUS232140</name>
</gene>
<feature type="region of interest" description="Disordered" evidence="1">
    <location>
        <begin position="20"/>
        <end position="39"/>
    </location>
</feature>
<feature type="region of interest" description="Disordered" evidence="1">
    <location>
        <begin position="255"/>
        <end position="283"/>
    </location>
</feature>
<feature type="non-terminal residue" evidence="3">
    <location>
        <position position="1"/>
    </location>
</feature>
<feature type="compositionally biased region" description="Low complexity" evidence="1">
    <location>
        <begin position="260"/>
        <end position="275"/>
    </location>
</feature>
<dbReference type="AlphaFoldDB" id="A0A382GW32"/>
<dbReference type="EMBL" id="UINC01057766">
    <property type="protein sequence ID" value="SVB79286.1"/>
    <property type="molecule type" value="Genomic_DNA"/>
</dbReference>
<sequence>VSKFAGAVALLLVASACSGGTEVTTPAPSTTTAVPATTSTTTTLAPTATQAPTTTTTLPTTTTPPTTTVAAIAGDWIADLLADLEVSDITPQVDYSRDDWGSWIDADGDCINPRHEVLIRESLVEVEMDPSGCKVVSGRWFGPQYSASTTYPSLIDIDHFVPLCHAHASGGWAWSRATKRDYNNDLSDPLHLTAHSTLTNRSQGCKGLDGWLPPDFREWCQFAHTWVNIKDRWGLTATGSETAKLQLILGTCDEPSTDSTSVEPAPTVAPTTTTSGVHDNPGNTKNCSDFSTYPEAKAWFDTYFPYYGDVARLDGDDDGEPCESLPGGP</sequence>
<dbReference type="Pfam" id="PF05901">
    <property type="entry name" value="Excalibur"/>
    <property type="match status" value="1"/>
</dbReference>
<dbReference type="SMART" id="SM00894">
    <property type="entry name" value="Excalibur"/>
    <property type="match status" value="1"/>
</dbReference>
<organism evidence="3">
    <name type="scientific">marine metagenome</name>
    <dbReference type="NCBI Taxonomy" id="408172"/>
    <lineage>
        <taxon>unclassified sequences</taxon>
        <taxon>metagenomes</taxon>
        <taxon>ecological metagenomes</taxon>
    </lineage>
</organism>
<accession>A0A382GW32</accession>
<protein>
    <recommendedName>
        <fullName evidence="2">Excalibur calcium-binding domain-containing protein</fullName>
    </recommendedName>
</protein>
<reference evidence="3" key="1">
    <citation type="submission" date="2018-05" db="EMBL/GenBank/DDBJ databases">
        <authorList>
            <person name="Lanie J.A."/>
            <person name="Ng W.-L."/>
            <person name="Kazmierczak K.M."/>
            <person name="Andrzejewski T.M."/>
            <person name="Davidsen T.M."/>
            <person name="Wayne K.J."/>
            <person name="Tettelin H."/>
            <person name="Glass J.I."/>
            <person name="Rusch D."/>
            <person name="Podicherti R."/>
            <person name="Tsui H.-C.T."/>
            <person name="Winkler M.E."/>
        </authorList>
    </citation>
    <scope>NUCLEOTIDE SEQUENCE</scope>
</reference>
<evidence type="ECO:0000313" key="3">
    <source>
        <dbReference type="EMBL" id="SVB79286.1"/>
    </source>
</evidence>
<name>A0A382GW32_9ZZZZ</name>
<evidence type="ECO:0000256" key="1">
    <source>
        <dbReference type="SAM" id="MobiDB-lite"/>
    </source>
</evidence>
<dbReference type="InterPro" id="IPR008613">
    <property type="entry name" value="Excalibur_Ca-bd_domain"/>
</dbReference>
<feature type="domain" description="Excalibur calcium-binding" evidence="2">
    <location>
        <begin position="283"/>
        <end position="323"/>
    </location>
</feature>